<proteinExistence type="predicted"/>
<protein>
    <submittedName>
        <fullName evidence="3">Oligogalacturonate-specific porin KdgM family protein</fullName>
    </submittedName>
</protein>
<accession>A0ABV7CDJ3</accession>
<dbReference type="RefSeq" id="WP_123016186.1">
    <property type="nucleotide sequence ID" value="NZ_AP024911.1"/>
</dbReference>
<dbReference type="Proteomes" id="UP001595384">
    <property type="component" value="Unassembled WGS sequence"/>
</dbReference>
<evidence type="ECO:0000256" key="1">
    <source>
        <dbReference type="ARBA" id="ARBA00022729"/>
    </source>
</evidence>
<gene>
    <name evidence="3" type="ORF">ACFODT_12535</name>
</gene>
<dbReference type="EMBL" id="JBHRSE010000084">
    <property type="protein sequence ID" value="MFC3024649.1"/>
    <property type="molecule type" value="Genomic_DNA"/>
</dbReference>
<sequence length="229" mass="26342">MKKTRIWSLATCAIVVSLNAQATSVSYSHQYEDVAKTHTDEIGVSHHLSIGPKISAALKFEPNEEKNGEAGIAFHDERWHETKLKLSYPLAAADHLTLEPGVSWARKQDSYKYKPFIKFKYKALTALTLTSRYRYEISDYAYKPTRKKHRVDIGVNTTFHHVGIGYQYTYYHGDSALYDHSRHDYEQAITVAYPVTHAFAPYLELTNESVSKSSDRRQTEFEVGFKYTF</sequence>
<dbReference type="InterPro" id="IPR053713">
    <property type="entry name" value="Bact_OM_Channel_sf"/>
</dbReference>
<dbReference type="PANTHER" id="PTHR38105">
    <property type="entry name" value="OUTER MEMBRANE PROTEIN-RELATED-RELATED"/>
    <property type="match status" value="1"/>
</dbReference>
<comment type="caution">
    <text evidence="3">The sequence shown here is derived from an EMBL/GenBank/DDBJ whole genome shotgun (WGS) entry which is preliminary data.</text>
</comment>
<dbReference type="InterPro" id="IPR009331">
    <property type="entry name" value="Oligogalacturonate-sp_porin"/>
</dbReference>
<evidence type="ECO:0000256" key="2">
    <source>
        <dbReference type="SAM" id="SignalP"/>
    </source>
</evidence>
<organism evidence="3 4">
    <name type="scientific">Vibrio zhugei</name>
    <dbReference type="NCBI Taxonomy" id="2479546"/>
    <lineage>
        <taxon>Bacteria</taxon>
        <taxon>Pseudomonadati</taxon>
        <taxon>Pseudomonadota</taxon>
        <taxon>Gammaproteobacteria</taxon>
        <taxon>Vibrionales</taxon>
        <taxon>Vibrionaceae</taxon>
        <taxon>Vibrio</taxon>
    </lineage>
</organism>
<evidence type="ECO:0000313" key="4">
    <source>
        <dbReference type="Proteomes" id="UP001595384"/>
    </source>
</evidence>
<name>A0ABV7CDJ3_9VIBR</name>
<keyword evidence="1 2" id="KW-0732">Signal</keyword>
<feature type="chain" id="PRO_5045297436" evidence="2">
    <location>
        <begin position="23"/>
        <end position="229"/>
    </location>
</feature>
<dbReference type="PANTHER" id="PTHR38105:SF5">
    <property type="entry name" value="OUTER MEMBRANE PROTEIN"/>
    <property type="match status" value="1"/>
</dbReference>
<dbReference type="Pfam" id="PF06178">
    <property type="entry name" value="KdgM"/>
    <property type="match status" value="1"/>
</dbReference>
<reference evidence="4" key="1">
    <citation type="journal article" date="2019" name="Int. J. Syst. Evol. Microbiol.">
        <title>The Global Catalogue of Microorganisms (GCM) 10K type strain sequencing project: providing services to taxonomists for standard genome sequencing and annotation.</title>
        <authorList>
            <consortium name="The Broad Institute Genomics Platform"/>
            <consortium name="The Broad Institute Genome Sequencing Center for Infectious Disease"/>
            <person name="Wu L."/>
            <person name="Ma J."/>
        </authorList>
    </citation>
    <scope>NUCLEOTIDE SEQUENCE [LARGE SCALE GENOMIC DNA]</scope>
    <source>
        <strain evidence="4">KCTC 62784</strain>
    </source>
</reference>
<dbReference type="SUPFAM" id="SSF56935">
    <property type="entry name" value="Porins"/>
    <property type="match status" value="1"/>
</dbReference>
<feature type="signal peptide" evidence="2">
    <location>
        <begin position="1"/>
        <end position="22"/>
    </location>
</feature>
<evidence type="ECO:0000313" key="3">
    <source>
        <dbReference type="EMBL" id="MFC3024649.1"/>
    </source>
</evidence>
<keyword evidence="4" id="KW-1185">Reference proteome</keyword>
<dbReference type="Gene3D" id="2.40.160.40">
    <property type="entry name" value="monomeric porin ompg"/>
    <property type="match status" value="1"/>
</dbReference>